<feature type="compositionally biased region" description="Low complexity" evidence="2">
    <location>
        <begin position="211"/>
        <end position="243"/>
    </location>
</feature>
<protein>
    <recommendedName>
        <fullName evidence="4">TIP41-like protein</fullName>
    </recommendedName>
</protein>
<dbReference type="InterPro" id="IPR051330">
    <property type="entry name" value="Phosphatase_reg/MetRdx"/>
</dbReference>
<evidence type="ECO:0000313" key="3">
    <source>
        <dbReference type="EMBL" id="CAE4593638.1"/>
    </source>
</evidence>
<comment type="similarity">
    <text evidence="1">Belongs to the TIP41 family.</text>
</comment>
<proteinExistence type="inferred from homology"/>
<dbReference type="GO" id="GO:0005829">
    <property type="term" value="C:cytosol"/>
    <property type="evidence" value="ECO:0007669"/>
    <property type="project" value="TreeGrafter"/>
</dbReference>
<feature type="compositionally biased region" description="Low complexity" evidence="2">
    <location>
        <begin position="409"/>
        <end position="420"/>
    </location>
</feature>
<evidence type="ECO:0008006" key="4">
    <source>
        <dbReference type="Google" id="ProtNLM"/>
    </source>
</evidence>
<accession>A0A7S4QUE8</accession>
<feature type="region of interest" description="Disordered" evidence="2">
    <location>
        <begin position="405"/>
        <end position="424"/>
    </location>
</feature>
<evidence type="ECO:0000256" key="2">
    <source>
        <dbReference type="SAM" id="MobiDB-lite"/>
    </source>
</evidence>
<name>A0A7S4QUE8_9STRA</name>
<reference evidence="3" key="1">
    <citation type="submission" date="2021-01" db="EMBL/GenBank/DDBJ databases">
        <authorList>
            <person name="Corre E."/>
            <person name="Pelletier E."/>
            <person name="Niang G."/>
            <person name="Scheremetjew M."/>
            <person name="Finn R."/>
            <person name="Kale V."/>
            <person name="Holt S."/>
            <person name="Cochrane G."/>
            <person name="Meng A."/>
            <person name="Brown T."/>
            <person name="Cohen L."/>
        </authorList>
    </citation>
    <scope>NUCLEOTIDE SEQUENCE</scope>
    <source>
        <strain evidence="3">GSO104</strain>
    </source>
</reference>
<feature type="compositionally biased region" description="Low complexity" evidence="2">
    <location>
        <begin position="93"/>
        <end position="105"/>
    </location>
</feature>
<organism evidence="3">
    <name type="scientific">Ditylum brightwellii</name>
    <dbReference type="NCBI Taxonomy" id="49249"/>
    <lineage>
        <taxon>Eukaryota</taxon>
        <taxon>Sar</taxon>
        <taxon>Stramenopiles</taxon>
        <taxon>Ochrophyta</taxon>
        <taxon>Bacillariophyta</taxon>
        <taxon>Mediophyceae</taxon>
        <taxon>Lithodesmiophycidae</taxon>
        <taxon>Lithodesmiales</taxon>
        <taxon>Lithodesmiaceae</taxon>
        <taxon>Ditylum</taxon>
    </lineage>
</organism>
<dbReference type="PANTHER" id="PTHR21021">
    <property type="entry name" value="GAF/PUTATIVE CYTOSKELETAL PROTEIN"/>
    <property type="match status" value="1"/>
</dbReference>
<feature type="compositionally biased region" description="Basic and acidic residues" evidence="2">
    <location>
        <begin position="81"/>
        <end position="92"/>
    </location>
</feature>
<dbReference type="Pfam" id="PF04176">
    <property type="entry name" value="TIP41"/>
    <property type="match status" value="1"/>
</dbReference>
<dbReference type="AlphaFoldDB" id="A0A7S4QUE8"/>
<feature type="region of interest" description="Disordered" evidence="2">
    <location>
        <begin position="76"/>
        <end position="108"/>
    </location>
</feature>
<evidence type="ECO:0000256" key="1">
    <source>
        <dbReference type="ARBA" id="ARBA00006658"/>
    </source>
</evidence>
<gene>
    <name evidence="3" type="ORF">DBRI00130_LOCUS7793</name>
</gene>
<dbReference type="PANTHER" id="PTHR21021:SF16">
    <property type="entry name" value="TIP41-LIKE PROTEIN"/>
    <property type="match status" value="1"/>
</dbReference>
<feature type="region of interest" description="Disordered" evidence="2">
    <location>
        <begin position="204"/>
        <end position="243"/>
    </location>
</feature>
<dbReference type="InterPro" id="IPR007303">
    <property type="entry name" value="TIP41-like"/>
</dbReference>
<sequence length="493" mass="54603">MMRQQQQQRFSRRRHILPPEQLARYNATPIHYNNNEEEESKITIGIQIGKWKITTSNSSIAGEADMEKLSDYLQGIVDAGPPHEDSEKKKNTNETTTITNPTSSPKKYRRRICPPEVAFLGAFVSLSTSPTTNNTIEENKEVSSMEIKFDAKDALSEWAEAHVHLPTPSSSFDTVSNTAAAVVPSSYRGVEILQTIDAKLWSSRKKDDHNNNQLHSKSHQQQQQLALQNQKWGLTSSSSGGSTNDTTLAAAAASTEFYFDWSYSTPYASTVTLTPPLLTDTSPTPLGKSYWKTQSNSTISIKLLTDQTQPILYFDDVTLYEDDLHDNGDVSLNIKIRVMPTCFFVKQRLFVRVDYVIVKVKEVRIFYEFGSGGRVVRDITWRECKWKDLSELGLPTDVRSWREDGGVGVVSPTPSSSSSSAALKRGTGGITTGMTARMGPSSLPTPQLRGMGGLAIASPPPPPQRPPLEALLGRLPLINLPDDLPAHSYLDID</sequence>
<dbReference type="GO" id="GO:0031929">
    <property type="term" value="P:TOR signaling"/>
    <property type="evidence" value="ECO:0007669"/>
    <property type="project" value="TreeGrafter"/>
</dbReference>
<dbReference type="EMBL" id="HBNS01009679">
    <property type="protein sequence ID" value="CAE4593638.1"/>
    <property type="molecule type" value="Transcribed_RNA"/>
</dbReference>